<dbReference type="Proteomes" id="UP001056384">
    <property type="component" value="Chromosome 4"/>
</dbReference>
<reference evidence="2" key="1">
    <citation type="submission" date="2022-06" db="EMBL/GenBank/DDBJ databases">
        <title>Complete genome sequences of two strains of the flax pathogen Septoria linicola.</title>
        <authorList>
            <person name="Lapalu N."/>
            <person name="Simon A."/>
            <person name="Demenou B."/>
            <person name="Paumier D."/>
            <person name="Guillot M.-P."/>
            <person name="Gout L."/>
            <person name="Valade R."/>
        </authorList>
    </citation>
    <scope>NUCLEOTIDE SEQUENCE</scope>
    <source>
        <strain evidence="2">SE15195</strain>
    </source>
</reference>
<proteinExistence type="predicted"/>
<evidence type="ECO:0000313" key="3">
    <source>
        <dbReference type="Proteomes" id="UP001056384"/>
    </source>
</evidence>
<sequence>MPRPSDLYHRGDGIRALQIELQEAIAKTQHSRAQNREQRAKLKAQLRSAPKTAKGRAQMENFLEACHQKKEELKERLMEQQEWRMILDESRGYDTELRRKRIVFERRLEEWSRRAARKEQAVRTVR</sequence>
<feature type="region of interest" description="Disordered" evidence="1">
    <location>
        <begin position="27"/>
        <end position="57"/>
    </location>
</feature>
<gene>
    <name evidence="2" type="ORF">Slin15195_G061920</name>
</gene>
<dbReference type="EMBL" id="CP099421">
    <property type="protein sequence ID" value="USW52873.1"/>
    <property type="molecule type" value="Genomic_DNA"/>
</dbReference>
<keyword evidence="3" id="KW-1185">Reference proteome</keyword>
<accession>A0A9Q9AVI4</accession>
<organism evidence="2 3">
    <name type="scientific">Septoria linicola</name>
    <dbReference type="NCBI Taxonomy" id="215465"/>
    <lineage>
        <taxon>Eukaryota</taxon>
        <taxon>Fungi</taxon>
        <taxon>Dikarya</taxon>
        <taxon>Ascomycota</taxon>
        <taxon>Pezizomycotina</taxon>
        <taxon>Dothideomycetes</taxon>
        <taxon>Dothideomycetidae</taxon>
        <taxon>Mycosphaerellales</taxon>
        <taxon>Mycosphaerellaceae</taxon>
        <taxon>Septoria</taxon>
    </lineage>
</organism>
<name>A0A9Q9AVI4_9PEZI</name>
<dbReference type="AlphaFoldDB" id="A0A9Q9AVI4"/>
<evidence type="ECO:0000256" key="1">
    <source>
        <dbReference type="SAM" id="MobiDB-lite"/>
    </source>
</evidence>
<evidence type="ECO:0000313" key="2">
    <source>
        <dbReference type="EMBL" id="USW52873.1"/>
    </source>
</evidence>
<protein>
    <submittedName>
        <fullName evidence="2">Uncharacterized protein</fullName>
    </submittedName>
</protein>